<dbReference type="CDD" id="cd07377">
    <property type="entry name" value="WHTH_GntR"/>
    <property type="match status" value="1"/>
</dbReference>
<feature type="domain" description="HTH gntR-type" evidence="4">
    <location>
        <begin position="19"/>
        <end position="86"/>
    </location>
</feature>
<sequence length="240" mass="26537">MVTDLDGGLRGLDSTIERRGLRDHVYDRILQLLLSGEAAPGSRLSIDTIARQLSVSPTPVREAMVQLERTGLVTREALKGYRVAPPIGAEQLRELFDARIMLESHAARLATPATPVMLAELSAAEEEHRRIGERVITAMRSGSTDLEATTAYFAADADFHRVVLRHCGNRYLIDMSDSLGAQLHRMRQSVLHGVTDVREAIAEHEAIADAFASGDADAPERLMRRHIEQVRARSLDLERG</sequence>
<dbReference type="PANTHER" id="PTHR43537:SF5">
    <property type="entry name" value="UXU OPERON TRANSCRIPTIONAL REGULATOR"/>
    <property type="match status" value="1"/>
</dbReference>
<dbReference type="PROSITE" id="PS50949">
    <property type="entry name" value="HTH_GNTR"/>
    <property type="match status" value="1"/>
</dbReference>
<keyword evidence="1" id="KW-0805">Transcription regulation</keyword>
<dbReference type="InterPro" id="IPR008920">
    <property type="entry name" value="TF_FadR/GntR_C"/>
</dbReference>
<evidence type="ECO:0000256" key="2">
    <source>
        <dbReference type="ARBA" id="ARBA00023125"/>
    </source>
</evidence>
<evidence type="ECO:0000256" key="3">
    <source>
        <dbReference type="ARBA" id="ARBA00023163"/>
    </source>
</evidence>
<dbReference type="Pfam" id="PF07729">
    <property type="entry name" value="FCD"/>
    <property type="match status" value="1"/>
</dbReference>
<dbReference type="RefSeq" id="WP_188434597.1">
    <property type="nucleotide sequence ID" value="NZ_BMCM01000001.1"/>
</dbReference>
<evidence type="ECO:0000259" key="4">
    <source>
        <dbReference type="PROSITE" id="PS50949"/>
    </source>
</evidence>
<dbReference type="InterPro" id="IPR000524">
    <property type="entry name" value="Tscrpt_reg_HTH_GntR"/>
</dbReference>
<dbReference type="Pfam" id="PF00392">
    <property type="entry name" value="GntR"/>
    <property type="match status" value="1"/>
</dbReference>
<dbReference type="SUPFAM" id="SSF48008">
    <property type="entry name" value="GntR ligand-binding domain-like"/>
    <property type="match status" value="1"/>
</dbReference>
<evidence type="ECO:0000313" key="5">
    <source>
        <dbReference type="EMBL" id="GGD61818.1"/>
    </source>
</evidence>
<evidence type="ECO:0000256" key="1">
    <source>
        <dbReference type="ARBA" id="ARBA00023015"/>
    </source>
</evidence>
<dbReference type="PANTHER" id="PTHR43537">
    <property type="entry name" value="TRANSCRIPTIONAL REGULATOR, GNTR FAMILY"/>
    <property type="match status" value="1"/>
</dbReference>
<dbReference type="Gene3D" id="1.10.10.10">
    <property type="entry name" value="Winged helix-like DNA-binding domain superfamily/Winged helix DNA-binding domain"/>
    <property type="match status" value="1"/>
</dbReference>
<dbReference type="SMART" id="SM00345">
    <property type="entry name" value="HTH_GNTR"/>
    <property type="match status" value="1"/>
</dbReference>
<protein>
    <submittedName>
        <fullName evidence="5">GntR family transcriptional regulator</fullName>
    </submittedName>
</protein>
<dbReference type="SUPFAM" id="SSF46785">
    <property type="entry name" value="Winged helix' DNA-binding domain"/>
    <property type="match status" value="1"/>
</dbReference>
<keyword evidence="6" id="KW-1185">Reference proteome</keyword>
<name>A0ABQ1R9Z8_9MICO</name>
<dbReference type="SMART" id="SM00895">
    <property type="entry name" value="FCD"/>
    <property type="match status" value="1"/>
</dbReference>
<gene>
    <name evidence="5" type="ORF">GCM10007269_01190</name>
</gene>
<dbReference type="EMBL" id="BMCM01000001">
    <property type="protein sequence ID" value="GGD61818.1"/>
    <property type="molecule type" value="Genomic_DNA"/>
</dbReference>
<keyword evidence="3" id="KW-0804">Transcription</keyword>
<keyword evidence="2" id="KW-0238">DNA-binding</keyword>
<reference evidence="6" key="1">
    <citation type="journal article" date="2019" name="Int. J. Syst. Evol. Microbiol.">
        <title>The Global Catalogue of Microorganisms (GCM) 10K type strain sequencing project: providing services to taxonomists for standard genome sequencing and annotation.</title>
        <authorList>
            <consortium name="The Broad Institute Genomics Platform"/>
            <consortium name="The Broad Institute Genome Sequencing Center for Infectious Disease"/>
            <person name="Wu L."/>
            <person name="Ma J."/>
        </authorList>
    </citation>
    <scope>NUCLEOTIDE SEQUENCE [LARGE SCALE GENOMIC DNA]</scope>
    <source>
        <strain evidence="6">CCM 7640</strain>
    </source>
</reference>
<accession>A0ABQ1R9Z8</accession>
<dbReference type="Gene3D" id="1.20.120.530">
    <property type="entry name" value="GntR ligand-binding domain-like"/>
    <property type="match status" value="1"/>
</dbReference>
<evidence type="ECO:0000313" key="6">
    <source>
        <dbReference type="Proteomes" id="UP000629365"/>
    </source>
</evidence>
<comment type="caution">
    <text evidence="5">The sequence shown here is derived from an EMBL/GenBank/DDBJ whole genome shotgun (WGS) entry which is preliminary data.</text>
</comment>
<organism evidence="5 6">
    <name type="scientific">Microbacterium murale</name>
    <dbReference type="NCBI Taxonomy" id="1081040"/>
    <lineage>
        <taxon>Bacteria</taxon>
        <taxon>Bacillati</taxon>
        <taxon>Actinomycetota</taxon>
        <taxon>Actinomycetes</taxon>
        <taxon>Micrococcales</taxon>
        <taxon>Microbacteriaceae</taxon>
        <taxon>Microbacterium</taxon>
    </lineage>
</organism>
<dbReference type="InterPro" id="IPR011711">
    <property type="entry name" value="GntR_C"/>
</dbReference>
<proteinExistence type="predicted"/>
<dbReference type="InterPro" id="IPR036390">
    <property type="entry name" value="WH_DNA-bd_sf"/>
</dbReference>
<dbReference type="InterPro" id="IPR036388">
    <property type="entry name" value="WH-like_DNA-bd_sf"/>
</dbReference>
<dbReference type="Proteomes" id="UP000629365">
    <property type="component" value="Unassembled WGS sequence"/>
</dbReference>